<evidence type="ECO:0000313" key="3">
    <source>
        <dbReference type="Proteomes" id="UP001159428"/>
    </source>
</evidence>
<name>A0AAU9VW25_9CNID</name>
<keyword evidence="3" id="KW-1185">Reference proteome</keyword>
<dbReference type="PANTHER" id="PTHR46791">
    <property type="entry name" value="EXPRESSED PROTEIN"/>
    <property type="match status" value="1"/>
</dbReference>
<reference evidence="2 3" key="1">
    <citation type="submission" date="2022-05" db="EMBL/GenBank/DDBJ databases">
        <authorList>
            <consortium name="Genoscope - CEA"/>
            <person name="William W."/>
        </authorList>
    </citation>
    <scope>NUCLEOTIDE SEQUENCE [LARGE SCALE GENOMIC DNA]</scope>
</reference>
<sequence>MLIHPARGPNRGSTLTGRSVHNQRTEHLWLEVKKIIVSYYRNLFYFLEQNLFLDPLDECHLFSLHCIHVPHLNKELNEMSGSQNYHPLNTQGNRSPRHLWHFGLHASENSDYLAVESVFDEQQMNEFGTGGGPPVDYNTDNDVQIPEVSLSLSEQEQ</sequence>
<dbReference type="AlphaFoldDB" id="A0AAU9VW25"/>
<gene>
    <name evidence="2" type="ORF">PMEA_00017180</name>
</gene>
<evidence type="ECO:0000313" key="2">
    <source>
        <dbReference type="EMBL" id="CAH3036791.1"/>
    </source>
</evidence>
<feature type="domain" description="Integrase core" evidence="1">
    <location>
        <begin position="3"/>
        <end position="108"/>
    </location>
</feature>
<organism evidence="2 3">
    <name type="scientific">Pocillopora meandrina</name>
    <dbReference type="NCBI Taxonomy" id="46732"/>
    <lineage>
        <taxon>Eukaryota</taxon>
        <taxon>Metazoa</taxon>
        <taxon>Cnidaria</taxon>
        <taxon>Anthozoa</taxon>
        <taxon>Hexacorallia</taxon>
        <taxon>Scleractinia</taxon>
        <taxon>Astrocoeniina</taxon>
        <taxon>Pocilloporidae</taxon>
        <taxon>Pocillopora</taxon>
    </lineage>
</organism>
<dbReference type="Pfam" id="PF24764">
    <property type="entry name" value="rva_4"/>
    <property type="match status" value="1"/>
</dbReference>
<dbReference type="Proteomes" id="UP001159428">
    <property type="component" value="Unassembled WGS sequence"/>
</dbReference>
<dbReference type="EMBL" id="CALNXJ010000003">
    <property type="protein sequence ID" value="CAH3036791.1"/>
    <property type="molecule type" value="Genomic_DNA"/>
</dbReference>
<accession>A0AAU9VW25</accession>
<evidence type="ECO:0000259" key="1">
    <source>
        <dbReference type="Pfam" id="PF24764"/>
    </source>
</evidence>
<dbReference type="PANTHER" id="PTHR46791:SF5">
    <property type="entry name" value="CLR5 DOMAIN-CONTAINING PROTEIN-RELATED"/>
    <property type="match status" value="1"/>
</dbReference>
<comment type="caution">
    <text evidence="2">The sequence shown here is derived from an EMBL/GenBank/DDBJ whole genome shotgun (WGS) entry which is preliminary data.</text>
</comment>
<protein>
    <recommendedName>
        <fullName evidence="1">Integrase core domain-containing protein</fullName>
    </recommendedName>
</protein>
<dbReference type="InterPro" id="IPR058913">
    <property type="entry name" value="Integrase_dom_put"/>
</dbReference>
<proteinExistence type="predicted"/>